<dbReference type="PANTHER" id="PTHR35910:SF1">
    <property type="entry name" value="2EXR DOMAIN-CONTAINING PROTEIN"/>
    <property type="match status" value="1"/>
</dbReference>
<dbReference type="GeneID" id="36574142"/>
<dbReference type="Pfam" id="PF20150">
    <property type="entry name" value="2EXR"/>
    <property type="match status" value="1"/>
</dbReference>
<keyword evidence="3" id="KW-1185">Reference proteome</keyword>
<organism evidence="2 3">
    <name type="scientific">Amorphotheca resinae ATCC 22711</name>
    <dbReference type="NCBI Taxonomy" id="857342"/>
    <lineage>
        <taxon>Eukaryota</taxon>
        <taxon>Fungi</taxon>
        <taxon>Dikarya</taxon>
        <taxon>Ascomycota</taxon>
        <taxon>Pezizomycotina</taxon>
        <taxon>Leotiomycetes</taxon>
        <taxon>Helotiales</taxon>
        <taxon>Amorphothecaceae</taxon>
        <taxon>Amorphotheca</taxon>
    </lineage>
</organism>
<feature type="domain" description="2EXR" evidence="1">
    <location>
        <begin position="39"/>
        <end position="130"/>
    </location>
</feature>
<sequence length="273" mass="32018">MSQPQIPEPTTLQPSFKMAPKKTELTPKTTQVPTIIAEFHLFPKLPTEMRLEIWHLVEQVPSLVTRRDILKGKYSSEYSRPVPAVLHACRESRYEFLARAGVNQRHTTYQLCGGLYEHQLFFVCMETDTVFSGDVFDAMGISNLRHLALYWRTMYFELDYLPDLKFLRTLTVVYDCPGHTIETLAPEVEAEIVNPYSMIMYDEAGWMMEYLETTFKSMLMEKPDWKVPLVRWRAEPHFFENPHASRVLYEEMERKGEATQSRIMSLNTRYPTI</sequence>
<dbReference type="InParanoid" id="A0A2T3AP62"/>
<evidence type="ECO:0000313" key="2">
    <source>
        <dbReference type="EMBL" id="PSS06723.1"/>
    </source>
</evidence>
<dbReference type="OrthoDB" id="3565153at2759"/>
<dbReference type="AlphaFoldDB" id="A0A2T3AP62"/>
<dbReference type="PANTHER" id="PTHR35910">
    <property type="entry name" value="2EXR DOMAIN-CONTAINING PROTEIN"/>
    <property type="match status" value="1"/>
</dbReference>
<dbReference type="EMBL" id="KZ679020">
    <property type="protein sequence ID" value="PSS06723.1"/>
    <property type="molecule type" value="Genomic_DNA"/>
</dbReference>
<gene>
    <name evidence="2" type="ORF">M430DRAFT_31836</name>
</gene>
<evidence type="ECO:0000313" key="3">
    <source>
        <dbReference type="Proteomes" id="UP000241818"/>
    </source>
</evidence>
<protein>
    <recommendedName>
        <fullName evidence="1">2EXR domain-containing protein</fullName>
    </recommendedName>
</protein>
<accession>A0A2T3AP62</accession>
<reference evidence="2 3" key="1">
    <citation type="journal article" date="2018" name="New Phytol.">
        <title>Comparative genomics and transcriptomics depict ericoid mycorrhizal fungi as versatile saprotrophs and plant mutualists.</title>
        <authorList>
            <person name="Martino E."/>
            <person name="Morin E."/>
            <person name="Grelet G.A."/>
            <person name="Kuo A."/>
            <person name="Kohler A."/>
            <person name="Daghino S."/>
            <person name="Barry K.W."/>
            <person name="Cichocki N."/>
            <person name="Clum A."/>
            <person name="Dockter R.B."/>
            <person name="Hainaut M."/>
            <person name="Kuo R.C."/>
            <person name="LaButti K."/>
            <person name="Lindahl B.D."/>
            <person name="Lindquist E.A."/>
            <person name="Lipzen A."/>
            <person name="Khouja H.R."/>
            <person name="Magnuson J."/>
            <person name="Murat C."/>
            <person name="Ohm R.A."/>
            <person name="Singer S.W."/>
            <person name="Spatafora J.W."/>
            <person name="Wang M."/>
            <person name="Veneault-Fourrey C."/>
            <person name="Henrissat B."/>
            <person name="Grigoriev I.V."/>
            <person name="Martin F.M."/>
            <person name="Perotto S."/>
        </authorList>
    </citation>
    <scope>NUCLEOTIDE SEQUENCE [LARGE SCALE GENOMIC DNA]</scope>
    <source>
        <strain evidence="2 3">ATCC 22711</strain>
    </source>
</reference>
<evidence type="ECO:0000259" key="1">
    <source>
        <dbReference type="Pfam" id="PF20150"/>
    </source>
</evidence>
<dbReference type="RefSeq" id="XP_024716453.1">
    <property type="nucleotide sequence ID" value="XM_024866061.1"/>
</dbReference>
<proteinExistence type="predicted"/>
<dbReference type="InterPro" id="IPR045518">
    <property type="entry name" value="2EXR"/>
</dbReference>
<dbReference type="Proteomes" id="UP000241818">
    <property type="component" value="Unassembled WGS sequence"/>
</dbReference>
<name>A0A2T3AP62_AMORE</name>